<proteinExistence type="predicted"/>
<dbReference type="InterPro" id="IPR016197">
    <property type="entry name" value="Chromo-like_dom_sf"/>
</dbReference>
<dbReference type="OMA" id="IEYSVEY"/>
<gene>
    <name evidence="2" type="primary">LOC113791764</name>
</gene>
<dbReference type="RefSeq" id="XP_027197386.1">
    <property type="nucleotide sequence ID" value="XM_027341585.1"/>
</dbReference>
<dbReference type="CDD" id="cd00024">
    <property type="entry name" value="CD_CSD"/>
    <property type="match status" value="1"/>
</dbReference>
<reference evidence="2" key="1">
    <citation type="submission" date="2025-08" db="UniProtKB">
        <authorList>
            <consortium name="RefSeq"/>
        </authorList>
    </citation>
    <scope>IDENTIFICATION</scope>
    <source>
        <strain evidence="2">Airmid</strain>
    </source>
</reference>
<dbReference type="SUPFAM" id="SSF54160">
    <property type="entry name" value="Chromo domain-like"/>
    <property type="match status" value="1"/>
</dbReference>
<dbReference type="Gene3D" id="2.40.50.40">
    <property type="match status" value="1"/>
</dbReference>
<organism evidence="1 2">
    <name type="scientific">Dermatophagoides pteronyssinus</name>
    <name type="common">European house dust mite</name>
    <dbReference type="NCBI Taxonomy" id="6956"/>
    <lineage>
        <taxon>Eukaryota</taxon>
        <taxon>Metazoa</taxon>
        <taxon>Ecdysozoa</taxon>
        <taxon>Arthropoda</taxon>
        <taxon>Chelicerata</taxon>
        <taxon>Arachnida</taxon>
        <taxon>Acari</taxon>
        <taxon>Acariformes</taxon>
        <taxon>Sarcoptiformes</taxon>
        <taxon>Astigmata</taxon>
        <taxon>Psoroptidia</taxon>
        <taxon>Analgoidea</taxon>
        <taxon>Pyroglyphidae</taxon>
        <taxon>Dermatophagoidinae</taxon>
        <taxon>Dermatophagoides</taxon>
    </lineage>
</organism>
<dbReference type="InParanoid" id="A0A6P6XWX2"/>
<dbReference type="GeneID" id="113791764"/>
<name>A0A6P6XWX2_DERPT</name>
<keyword evidence="1" id="KW-1185">Reference proteome</keyword>
<evidence type="ECO:0000313" key="2">
    <source>
        <dbReference type="RefSeq" id="XP_027197386.1"/>
    </source>
</evidence>
<dbReference type="PROSITE" id="PS50013">
    <property type="entry name" value="CHROMO_2"/>
    <property type="match status" value="1"/>
</dbReference>
<evidence type="ECO:0000313" key="1">
    <source>
        <dbReference type="Proteomes" id="UP000515146"/>
    </source>
</evidence>
<dbReference type="InterPro" id="IPR000953">
    <property type="entry name" value="Chromo/chromo_shadow_dom"/>
</dbReference>
<dbReference type="Pfam" id="PF00385">
    <property type="entry name" value="Chromo"/>
    <property type="match status" value="1"/>
</dbReference>
<accession>A0A6P6XWX2</accession>
<dbReference type="AlphaFoldDB" id="A0A6P6XWX2"/>
<dbReference type="OrthoDB" id="433924at2759"/>
<dbReference type="InterPro" id="IPR023780">
    <property type="entry name" value="Chromo_domain"/>
</dbReference>
<dbReference type="GO" id="GO:0005694">
    <property type="term" value="C:chromosome"/>
    <property type="evidence" value="ECO:0007669"/>
    <property type="project" value="UniProtKB-ARBA"/>
</dbReference>
<protein>
    <submittedName>
        <fullName evidence="2">Uncharacterized protein LOC113791764</fullName>
    </submittedName>
</protein>
<sequence>MFKNSRQASKPVSELSTTIESATRREWNELSWEEMSFPATNRLPAEETSENMSTFTQIKTGQIKNRSTSRESMQAKIEETIESLQEELGNDDSEPNPEVQTEWSVERIRSKKLVNGIVAYEAKWEGWDEADNTIEKLEHLDNSLILVKSFENSHFITQNSRHPDVQTVHSYKDKSILHNALLWRKLVHLIEPEEILAIDFATRQLLVSFKNVGEVALVDVNNFIKDKKRASMFIKFIHDHPKEFKAPHIPSLPSIL</sequence>
<dbReference type="Proteomes" id="UP000515146">
    <property type="component" value="Unplaced"/>
</dbReference>
<dbReference type="KEGG" id="dpte:113791764"/>